<proteinExistence type="predicted"/>
<dbReference type="PANTHER" id="PTHR34071:SF2">
    <property type="entry name" value="FLAVIN-NUCLEOTIDE-BINDING PROTEIN"/>
    <property type="match status" value="1"/>
</dbReference>
<dbReference type="InterPro" id="IPR012349">
    <property type="entry name" value="Split_barrel_FMN-bd"/>
</dbReference>
<dbReference type="STRING" id="246191.SAMN05660337_1535"/>
<name>A0A1G9FGY6_9BACT</name>
<dbReference type="RefSeq" id="WP_170830332.1">
    <property type="nucleotide sequence ID" value="NZ_FNGA01000002.1"/>
</dbReference>
<dbReference type="Proteomes" id="UP000199053">
    <property type="component" value="Unassembled WGS sequence"/>
</dbReference>
<evidence type="ECO:0000313" key="2">
    <source>
        <dbReference type="Proteomes" id="UP000199053"/>
    </source>
</evidence>
<dbReference type="Gene3D" id="2.30.110.10">
    <property type="entry name" value="Electron Transport, Fmn-binding Protein, Chain A"/>
    <property type="match status" value="1"/>
</dbReference>
<organism evidence="1 2">
    <name type="scientific">Maridesulfovibrio ferrireducens</name>
    <dbReference type="NCBI Taxonomy" id="246191"/>
    <lineage>
        <taxon>Bacteria</taxon>
        <taxon>Pseudomonadati</taxon>
        <taxon>Thermodesulfobacteriota</taxon>
        <taxon>Desulfovibrionia</taxon>
        <taxon>Desulfovibrionales</taxon>
        <taxon>Desulfovibrionaceae</taxon>
        <taxon>Maridesulfovibrio</taxon>
    </lineage>
</organism>
<keyword evidence="2" id="KW-1185">Reference proteome</keyword>
<dbReference type="PANTHER" id="PTHR34071">
    <property type="entry name" value="5-NITROIMIDAZOLE ANTIBIOTICS RESISTANCE PROTEIN, NIMA-FAMILY-RELATED PROTEIN-RELATED"/>
    <property type="match status" value="1"/>
</dbReference>
<reference evidence="2" key="1">
    <citation type="submission" date="2016-10" db="EMBL/GenBank/DDBJ databases">
        <authorList>
            <person name="Varghese N."/>
            <person name="Submissions S."/>
        </authorList>
    </citation>
    <scope>NUCLEOTIDE SEQUENCE [LARGE SCALE GENOMIC DNA]</scope>
    <source>
        <strain evidence="2">DSM 16995</strain>
    </source>
</reference>
<sequence>MSKDIKLRKGVTSDESVIAEVLREGEVLHLALKDSEGIYSVPVNYGFKPGAIYIHSSKTGRKISALALGEEVGFSVVASHKLQPSEKPCNWGCAFRSVVGCGVPRLLEDHEKVVALNLIMEQYSGKKGDIDSSAARAVEVVEIMITTATARLVDRE</sequence>
<dbReference type="Pfam" id="PF12900">
    <property type="entry name" value="Pyridox_ox_2"/>
    <property type="match status" value="1"/>
</dbReference>
<dbReference type="InterPro" id="IPR024747">
    <property type="entry name" value="Pyridox_Oxase-rel"/>
</dbReference>
<dbReference type="EMBL" id="FNGA01000002">
    <property type="protein sequence ID" value="SDK87607.1"/>
    <property type="molecule type" value="Genomic_DNA"/>
</dbReference>
<protein>
    <submittedName>
        <fullName evidence="1">Nitroimidazol reductase NimA, pyridoxamine 5'-phosphate oxidase superfamily</fullName>
    </submittedName>
</protein>
<dbReference type="AlphaFoldDB" id="A0A1G9FGY6"/>
<gene>
    <name evidence="1" type="ORF">SAMN05660337_1535</name>
</gene>
<dbReference type="SUPFAM" id="SSF50475">
    <property type="entry name" value="FMN-binding split barrel"/>
    <property type="match status" value="1"/>
</dbReference>
<accession>A0A1G9FGY6</accession>
<evidence type="ECO:0000313" key="1">
    <source>
        <dbReference type="EMBL" id="SDK87607.1"/>
    </source>
</evidence>